<dbReference type="PANTHER" id="PTHR24148">
    <property type="entry name" value="ANKYRIN REPEAT DOMAIN-CONTAINING PROTEIN 39 HOMOLOG-RELATED"/>
    <property type="match status" value="1"/>
</dbReference>
<dbReference type="Proteomes" id="UP000235786">
    <property type="component" value="Unassembled WGS sequence"/>
</dbReference>
<dbReference type="PANTHER" id="PTHR24148:SF64">
    <property type="entry name" value="HETEROKARYON INCOMPATIBILITY DOMAIN-CONTAINING PROTEIN"/>
    <property type="match status" value="1"/>
</dbReference>
<feature type="domain" description="Heterokaryon incompatibility" evidence="2">
    <location>
        <begin position="78"/>
        <end position="147"/>
    </location>
</feature>
<evidence type="ECO:0000256" key="1">
    <source>
        <dbReference type="SAM" id="MobiDB-lite"/>
    </source>
</evidence>
<dbReference type="AlphaFoldDB" id="A0A2J6QS89"/>
<proteinExistence type="predicted"/>
<keyword evidence="4" id="KW-1185">Reference proteome</keyword>
<evidence type="ECO:0000313" key="4">
    <source>
        <dbReference type="Proteomes" id="UP000235786"/>
    </source>
</evidence>
<dbReference type="InterPro" id="IPR010730">
    <property type="entry name" value="HET"/>
</dbReference>
<feature type="region of interest" description="Disordered" evidence="1">
    <location>
        <begin position="1"/>
        <end position="29"/>
    </location>
</feature>
<protein>
    <submittedName>
        <fullName evidence="3">HET-domain-containing protein</fullName>
    </submittedName>
</protein>
<dbReference type="OrthoDB" id="3553147at2759"/>
<dbReference type="EMBL" id="KZ613977">
    <property type="protein sequence ID" value="PMD29117.1"/>
    <property type="molecule type" value="Genomic_DNA"/>
</dbReference>
<reference evidence="3 4" key="1">
    <citation type="submission" date="2016-04" db="EMBL/GenBank/DDBJ databases">
        <title>A degradative enzymes factory behind the ericoid mycorrhizal symbiosis.</title>
        <authorList>
            <consortium name="DOE Joint Genome Institute"/>
            <person name="Martino E."/>
            <person name="Morin E."/>
            <person name="Grelet G."/>
            <person name="Kuo A."/>
            <person name="Kohler A."/>
            <person name="Daghino S."/>
            <person name="Barry K."/>
            <person name="Choi C."/>
            <person name="Cichocki N."/>
            <person name="Clum A."/>
            <person name="Copeland A."/>
            <person name="Hainaut M."/>
            <person name="Haridas S."/>
            <person name="Labutti K."/>
            <person name="Lindquist E."/>
            <person name="Lipzen A."/>
            <person name="Khouja H.-R."/>
            <person name="Murat C."/>
            <person name="Ohm R."/>
            <person name="Olson A."/>
            <person name="Spatafora J."/>
            <person name="Veneault-Fourrey C."/>
            <person name="Henrissat B."/>
            <person name="Grigoriev I."/>
            <person name="Martin F."/>
            <person name="Perotto S."/>
        </authorList>
    </citation>
    <scope>NUCLEOTIDE SEQUENCE [LARGE SCALE GENOMIC DNA]</scope>
    <source>
        <strain evidence="3 4">F</strain>
    </source>
</reference>
<name>A0A2J6QS89_HYAVF</name>
<sequence length="162" mass="18496">MATEDVFVLDGLDSESQKQGNDSCPSLKEMPFSKELPFAYPSLTKDNKTRLLILEPGSFDDELKCRLKSVDQLDEHNYEALSYYWGQRPGTITEMSSGQHIHITANCEAALRRLRLQNESRLLWVDAVCINQSDKAERSRQVEIMKRSIRVRTESSSGLARK</sequence>
<evidence type="ECO:0000259" key="2">
    <source>
        <dbReference type="Pfam" id="PF06985"/>
    </source>
</evidence>
<evidence type="ECO:0000313" key="3">
    <source>
        <dbReference type="EMBL" id="PMD29117.1"/>
    </source>
</evidence>
<dbReference type="STRING" id="1149755.A0A2J6QS89"/>
<dbReference type="InterPro" id="IPR052895">
    <property type="entry name" value="HetReg/Transcr_Mod"/>
</dbReference>
<accession>A0A2J6QS89</accession>
<organism evidence="3 4">
    <name type="scientific">Hyaloscypha variabilis (strain UAMH 11265 / GT02V1 / F)</name>
    <name type="common">Meliniomyces variabilis</name>
    <dbReference type="NCBI Taxonomy" id="1149755"/>
    <lineage>
        <taxon>Eukaryota</taxon>
        <taxon>Fungi</taxon>
        <taxon>Dikarya</taxon>
        <taxon>Ascomycota</taxon>
        <taxon>Pezizomycotina</taxon>
        <taxon>Leotiomycetes</taxon>
        <taxon>Helotiales</taxon>
        <taxon>Hyaloscyphaceae</taxon>
        <taxon>Hyaloscypha</taxon>
        <taxon>Hyaloscypha variabilis</taxon>
    </lineage>
</organism>
<gene>
    <name evidence="3" type="ORF">L207DRAFT_262039</name>
</gene>
<dbReference type="Pfam" id="PF06985">
    <property type="entry name" value="HET"/>
    <property type="match status" value="1"/>
</dbReference>